<feature type="transmembrane region" description="Helical" evidence="7">
    <location>
        <begin position="88"/>
        <end position="106"/>
    </location>
</feature>
<dbReference type="OrthoDB" id="9811391at2"/>
<evidence type="ECO:0000256" key="2">
    <source>
        <dbReference type="ARBA" id="ARBA00007977"/>
    </source>
</evidence>
<evidence type="ECO:0000256" key="1">
    <source>
        <dbReference type="ARBA" id="ARBA00004651"/>
    </source>
</evidence>
<protein>
    <submittedName>
        <fullName evidence="8">Conserved hypothetical integral membrane protein</fullName>
    </submittedName>
</protein>
<evidence type="ECO:0000256" key="3">
    <source>
        <dbReference type="ARBA" id="ARBA00022475"/>
    </source>
</evidence>
<feature type="transmembrane region" description="Helical" evidence="7">
    <location>
        <begin position="118"/>
        <end position="140"/>
    </location>
</feature>
<comment type="subcellular location">
    <subcellularLocation>
        <location evidence="1">Cell membrane</location>
        <topology evidence="1">Multi-pass membrane protein</topology>
    </subcellularLocation>
</comment>
<feature type="transmembrane region" description="Helical" evidence="7">
    <location>
        <begin position="7"/>
        <end position="25"/>
    </location>
</feature>
<dbReference type="PANTHER" id="PTHR30106:SF1">
    <property type="entry name" value="UPF0324 MEMBRANE PROTEIN FN0533"/>
    <property type="match status" value="1"/>
</dbReference>
<reference evidence="8 9" key="1">
    <citation type="submission" date="2016-10" db="EMBL/GenBank/DDBJ databases">
        <authorList>
            <person name="de Groot N.N."/>
        </authorList>
    </citation>
    <scope>NUCLEOTIDE SEQUENCE [LARGE SCALE GENOMIC DNA]</scope>
    <source>
        <strain evidence="8 9">SLAS-1</strain>
    </source>
</reference>
<feature type="transmembrane region" description="Helical" evidence="7">
    <location>
        <begin position="212"/>
        <end position="230"/>
    </location>
</feature>
<gene>
    <name evidence="8" type="ORF">SAMN04488692_10978</name>
</gene>
<dbReference type="EMBL" id="FNGO01000009">
    <property type="protein sequence ID" value="SDL80396.1"/>
    <property type="molecule type" value="Genomic_DNA"/>
</dbReference>
<sequence>MKKYIPGLLLLLVISIIAIFIAGFLPEYVGSVFIAILIGILINNTVNLNKAIFGPGISLGLKKILKIAIVLLGGTISLQKLATVGVRGLFVILVIIGLAFILTFILGRILNISLKKKILIAAGLSICGNTAIVTTAPLIEAEDRDIFTAVSIVTLFGVLAVFVYPFMGMAAGISDTVFGAWAGTAINDTSQVVAAGFIFSEEAGRIAAMIKLARNVLMAPVILIVGYFYGKRQKEKKGKINILEIFPAFILGFLFLIILNSLGIITENMEPVFDQTSQFLILLALAGIGLEVKFKDLKKVGVKPFIVGFSVAISMAAVSILISGTIF</sequence>
<dbReference type="AlphaFoldDB" id="A0A1G9N1E7"/>
<accession>A0A1G9N1E7</accession>
<evidence type="ECO:0000256" key="6">
    <source>
        <dbReference type="ARBA" id="ARBA00023136"/>
    </source>
</evidence>
<evidence type="ECO:0000313" key="9">
    <source>
        <dbReference type="Proteomes" id="UP000199476"/>
    </source>
</evidence>
<dbReference type="PANTHER" id="PTHR30106">
    <property type="entry name" value="INNER MEMBRANE PROTEIN YEIH-RELATED"/>
    <property type="match status" value="1"/>
</dbReference>
<dbReference type="Proteomes" id="UP000199476">
    <property type="component" value="Unassembled WGS sequence"/>
</dbReference>
<keyword evidence="4 7" id="KW-0812">Transmembrane</keyword>
<keyword evidence="5 7" id="KW-1133">Transmembrane helix</keyword>
<dbReference type="STRING" id="321763.SAMN04488692_10978"/>
<dbReference type="RefSeq" id="WP_089759862.1">
    <property type="nucleotide sequence ID" value="NZ_FNGO01000009.1"/>
</dbReference>
<feature type="transmembrane region" description="Helical" evidence="7">
    <location>
        <begin position="146"/>
        <end position="166"/>
    </location>
</feature>
<feature type="transmembrane region" description="Helical" evidence="7">
    <location>
        <begin position="242"/>
        <end position="265"/>
    </location>
</feature>
<feature type="transmembrane region" description="Helical" evidence="7">
    <location>
        <begin position="277"/>
        <end position="294"/>
    </location>
</feature>
<evidence type="ECO:0000256" key="5">
    <source>
        <dbReference type="ARBA" id="ARBA00022989"/>
    </source>
</evidence>
<keyword evidence="6 7" id="KW-0472">Membrane</keyword>
<evidence type="ECO:0000256" key="4">
    <source>
        <dbReference type="ARBA" id="ARBA00022692"/>
    </source>
</evidence>
<evidence type="ECO:0000313" key="8">
    <source>
        <dbReference type="EMBL" id="SDL80396.1"/>
    </source>
</evidence>
<dbReference type="Pfam" id="PF03601">
    <property type="entry name" value="Cons_hypoth698"/>
    <property type="match status" value="1"/>
</dbReference>
<keyword evidence="3" id="KW-1003">Cell membrane</keyword>
<feature type="transmembrane region" description="Helical" evidence="7">
    <location>
        <begin position="306"/>
        <end position="326"/>
    </location>
</feature>
<evidence type="ECO:0000256" key="7">
    <source>
        <dbReference type="SAM" id="Phobius"/>
    </source>
</evidence>
<dbReference type="InterPro" id="IPR018383">
    <property type="entry name" value="UPF0324_pro"/>
</dbReference>
<dbReference type="GO" id="GO:0005886">
    <property type="term" value="C:plasma membrane"/>
    <property type="evidence" value="ECO:0007669"/>
    <property type="project" value="UniProtKB-SubCell"/>
</dbReference>
<feature type="transmembrane region" description="Helical" evidence="7">
    <location>
        <begin position="178"/>
        <end position="200"/>
    </location>
</feature>
<feature type="transmembrane region" description="Helical" evidence="7">
    <location>
        <begin position="31"/>
        <end position="52"/>
    </location>
</feature>
<comment type="similarity">
    <text evidence="2">Belongs to the UPF0324 family.</text>
</comment>
<name>A0A1G9N1E7_9FIRM</name>
<keyword evidence="9" id="KW-1185">Reference proteome</keyword>
<organism evidence="8 9">
    <name type="scientific">Halarsenatibacter silvermanii</name>
    <dbReference type="NCBI Taxonomy" id="321763"/>
    <lineage>
        <taxon>Bacteria</taxon>
        <taxon>Bacillati</taxon>
        <taxon>Bacillota</taxon>
        <taxon>Clostridia</taxon>
        <taxon>Halanaerobiales</taxon>
        <taxon>Halarsenatibacteraceae</taxon>
        <taxon>Halarsenatibacter</taxon>
    </lineage>
</organism>
<proteinExistence type="inferred from homology"/>